<dbReference type="InterPro" id="IPR028082">
    <property type="entry name" value="Peripla_BP_I"/>
</dbReference>
<gene>
    <name evidence="4" type="ORF">HNQ61_003376</name>
</gene>
<organism evidence="4 5">
    <name type="scientific">Longimicrobium terrae</name>
    <dbReference type="NCBI Taxonomy" id="1639882"/>
    <lineage>
        <taxon>Bacteria</taxon>
        <taxon>Pseudomonadati</taxon>
        <taxon>Gemmatimonadota</taxon>
        <taxon>Longimicrobiia</taxon>
        <taxon>Longimicrobiales</taxon>
        <taxon>Longimicrobiaceae</taxon>
        <taxon>Longimicrobium</taxon>
    </lineage>
</organism>
<feature type="domain" description="Leucine-binding protein" evidence="3">
    <location>
        <begin position="46"/>
        <end position="362"/>
    </location>
</feature>
<comment type="caution">
    <text evidence="4">The sequence shown here is derived from an EMBL/GenBank/DDBJ whole genome shotgun (WGS) entry which is preliminary data.</text>
</comment>
<evidence type="ECO:0000313" key="4">
    <source>
        <dbReference type="EMBL" id="MBB6071737.1"/>
    </source>
</evidence>
<comment type="similarity">
    <text evidence="1">Belongs to the leucine-binding protein family.</text>
</comment>
<dbReference type="Pfam" id="PF13458">
    <property type="entry name" value="Peripla_BP_6"/>
    <property type="match status" value="1"/>
</dbReference>
<protein>
    <submittedName>
        <fullName evidence="4">Branched-chain amino acid transport system substrate-binding protein</fullName>
    </submittedName>
</protein>
<evidence type="ECO:0000259" key="3">
    <source>
        <dbReference type="Pfam" id="PF13458"/>
    </source>
</evidence>
<sequence length="386" mass="40388">MTHPDPGSRQSRAPRAALGVLLCGACLLAGCTRSGGGLVLGLAIPLTDGAGKPDPYGVRSRMGAELAVAEINAAGGIAHDSLRLRVVDDHGDPSTAPEVADRLVNDPAVLAVVGHVYSGTTLKAAERYDGHLAALATSATSPEISRLGGWIYRMASSDSANAVALARAARQMGRRIGVLYSNDDYGQGLARNFISALRQERVEVLEADPFLDATPDFRPYLRRMQSRGVDLVFVAGLQEPAARAITQAREIGITTRFLGGDGIEGLAEMGSRFDGTTVGVLFHPQMSDSARAFTARFRARFGQNPDSQAALAYDAVRLMARALRGGARTPGAVRAYLETVGRGGGSDAFEGAAGTVKFDSNGDPVDKRFTLGVIGGGGIQLPEAAR</sequence>
<dbReference type="PANTHER" id="PTHR30483">
    <property type="entry name" value="LEUCINE-SPECIFIC-BINDING PROTEIN"/>
    <property type="match status" value="1"/>
</dbReference>
<keyword evidence="2" id="KW-0732">Signal</keyword>
<dbReference type="InterPro" id="IPR051010">
    <property type="entry name" value="BCAA_transport"/>
</dbReference>
<dbReference type="SUPFAM" id="SSF53822">
    <property type="entry name" value="Periplasmic binding protein-like I"/>
    <property type="match status" value="1"/>
</dbReference>
<dbReference type="RefSeq" id="WP_170032471.1">
    <property type="nucleotide sequence ID" value="NZ_JABDTL010000001.1"/>
</dbReference>
<dbReference type="PANTHER" id="PTHR30483:SF6">
    <property type="entry name" value="PERIPLASMIC BINDING PROTEIN OF ABC TRANSPORTER FOR NATURAL AMINO ACIDS"/>
    <property type="match status" value="1"/>
</dbReference>
<evidence type="ECO:0000256" key="1">
    <source>
        <dbReference type="ARBA" id="ARBA00010062"/>
    </source>
</evidence>
<dbReference type="Gene3D" id="3.40.50.2300">
    <property type="match status" value="2"/>
</dbReference>
<keyword evidence="5" id="KW-1185">Reference proteome</keyword>
<name>A0A841H158_9BACT</name>
<dbReference type="EMBL" id="JACHIA010000010">
    <property type="protein sequence ID" value="MBB6071737.1"/>
    <property type="molecule type" value="Genomic_DNA"/>
</dbReference>
<proteinExistence type="inferred from homology"/>
<dbReference type="AlphaFoldDB" id="A0A841H158"/>
<dbReference type="Proteomes" id="UP000582837">
    <property type="component" value="Unassembled WGS sequence"/>
</dbReference>
<accession>A0A841H158</accession>
<reference evidence="4 5" key="1">
    <citation type="submission" date="2020-08" db="EMBL/GenBank/DDBJ databases">
        <title>Genomic Encyclopedia of Type Strains, Phase IV (KMG-IV): sequencing the most valuable type-strain genomes for metagenomic binning, comparative biology and taxonomic classification.</title>
        <authorList>
            <person name="Goeker M."/>
        </authorList>
    </citation>
    <scope>NUCLEOTIDE SEQUENCE [LARGE SCALE GENOMIC DNA]</scope>
    <source>
        <strain evidence="4 5">DSM 29007</strain>
    </source>
</reference>
<evidence type="ECO:0000256" key="2">
    <source>
        <dbReference type="ARBA" id="ARBA00022729"/>
    </source>
</evidence>
<evidence type="ECO:0000313" key="5">
    <source>
        <dbReference type="Proteomes" id="UP000582837"/>
    </source>
</evidence>
<dbReference type="InterPro" id="IPR028081">
    <property type="entry name" value="Leu-bd"/>
</dbReference>